<dbReference type="PROSITE" id="PS51257">
    <property type="entry name" value="PROKAR_LIPOPROTEIN"/>
    <property type="match status" value="1"/>
</dbReference>
<evidence type="ECO:0000256" key="1">
    <source>
        <dbReference type="SAM" id="MobiDB-lite"/>
    </source>
</evidence>
<protein>
    <recommendedName>
        <fullName evidence="5">Lectin</fullName>
    </recommendedName>
</protein>
<feature type="compositionally biased region" description="Low complexity" evidence="1">
    <location>
        <begin position="27"/>
        <end position="39"/>
    </location>
</feature>
<dbReference type="RefSeq" id="WP_370563645.1">
    <property type="nucleotide sequence ID" value="NZ_JBFWIB010000004.1"/>
</dbReference>
<organism evidence="3 4">
    <name type="scientific">Luteimonas salinilitoris</name>
    <dbReference type="NCBI Taxonomy" id="3237697"/>
    <lineage>
        <taxon>Bacteria</taxon>
        <taxon>Pseudomonadati</taxon>
        <taxon>Pseudomonadota</taxon>
        <taxon>Gammaproteobacteria</taxon>
        <taxon>Lysobacterales</taxon>
        <taxon>Lysobacteraceae</taxon>
        <taxon>Luteimonas</taxon>
    </lineage>
</organism>
<evidence type="ECO:0000313" key="4">
    <source>
        <dbReference type="Proteomes" id="UP001566331"/>
    </source>
</evidence>
<comment type="caution">
    <text evidence="3">The sequence shown here is derived from an EMBL/GenBank/DDBJ whole genome shotgun (WGS) entry which is preliminary data.</text>
</comment>
<evidence type="ECO:0000313" key="3">
    <source>
        <dbReference type="EMBL" id="MEZ0474479.1"/>
    </source>
</evidence>
<name>A0ABV4HP21_9GAMM</name>
<sequence length="224" mass="23388">MKMRISLFAAALLAFALTACQGEKAPDPVGDAPAAPAGDAMDDPAAPPPLDQPEEDVPPATAADAVAAMGMPAEGAITFEGFGPAAFGADQEQVRMAWGADLGEATPSEPGGCYYLMPQPQPSDGYRLAFMIEGDRFSRIDVRADDIAAPGGGRAGMNADEIEALYPGRVETRPHKYIEGGKYLRIADEAGGEGVLLFATDADGRVTEWRIGVPPQVDYVEGCS</sequence>
<evidence type="ECO:0000256" key="2">
    <source>
        <dbReference type="SAM" id="SignalP"/>
    </source>
</evidence>
<keyword evidence="4" id="KW-1185">Reference proteome</keyword>
<accession>A0ABV4HP21</accession>
<keyword evidence="2" id="KW-0732">Signal</keyword>
<dbReference type="Proteomes" id="UP001566331">
    <property type="component" value="Unassembled WGS sequence"/>
</dbReference>
<reference evidence="3 4" key="1">
    <citation type="submission" date="2024-07" db="EMBL/GenBank/DDBJ databases">
        <title>Luteimonas salilacus sp. nov., isolated from the shore soil of Salt Lake in Tibet of China.</title>
        <authorList>
            <person name="Zhang X."/>
            <person name="Li A."/>
        </authorList>
    </citation>
    <scope>NUCLEOTIDE SEQUENCE [LARGE SCALE GENOMIC DNA]</scope>
    <source>
        <strain evidence="3 4">B3-2-R+30</strain>
    </source>
</reference>
<feature type="signal peptide" evidence="2">
    <location>
        <begin position="1"/>
        <end position="21"/>
    </location>
</feature>
<feature type="chain" id="PRO_5046711588" description="Lectin" evidence="2">
    <location>
        <begin position="22"/>
        <end position="224"/>
    </location>
</feature>
<proteinExistence type="predicted"/>
<gene>
    <name evidence="3" type="ORF">AB6713_07590</name>
</gene>
<feature type="region of interest" description="Disordered" evidence="1">
    <location>
        <begin position="27"/>
        <end position="58"/>
    </location>
</feature>
<dbReference type="EMBL" id="JBFWIC010000007">
    <property type="protein sequence ID" value="MEZ0474479.1"/>
    <property type="molecule type" value="Genomic_DNA"/>
</dbReference>
<evidence type="ECO:0008006" key="5">
    <source>
        <dbReference type="Google" id="ProtNLM"/>
    </source>
</evidence>